<name>A0A4Y7IYL5_PAPSO</name>
<accession>A0A4Y7IYL5</accession>
<dbReference type="EMBL" id="CM010716">
    <property type="protein sequence ID" value="RZC52832.1"/>
    <property type="molecule type" value="Genomic_DNA"/>
</dbReference>
<protein>
    <submittedName>
        <fullName evidence="1">Uncharacterized protein</fullName>
    </submittedName>
</protein>
<dbReference type="Proteomes" id="UP000316621">
    <property type="component" value="Chromosome 2"/>
</dbReference>
<dbReference type="Gramene" id="RZC52832">
    <property type="protein sequence ID" value="RZC52832"/>
    <property type="gene ID" value="C5167_021258"/>
</dbReference>
<keyword evidence="2" id="KW-1185">Reference proteome</keyword>
<gene>
    <name evidence="1" type="ORF">C5167_021258</name>
</gene>
<evidence type="ECO:0000313" key="1">
    <source>
        <dbReference type="EMBL" id="RZC52832.1"/>
    </source>
</evidence>
<organism evidence="1 2">
    <name type="scientific">Papaver somniferum</name>
    <name type="common">Opium poppy</name>
    <dbReference type="NCBI Taxonomy" id="3469"/>
    <lineage>
        <taxon>Eukaryota</taxon>
        <taxon>Viridiplantae</taxon>
        <taxon>Streptophyta</taxon>
        <taxon>Embryophyta</taxon>
        <taxon>Tracheophyta</taxon>
        <taxon>Spermatophyta</taxon>
        <taxon>Magnoliopsida</taxon>
        <taxon>Ranunculales</taxon>
        <taxon>Papaveraceae</taxon>
        <taxon>Papaveroideae</taxon>
        <taxon>Papaver</taxon>
    </lineage>
</organism>
<proteinExistence type="predicted"/>
<dbReference type="AlphaFoldDB" id="A0A4Y7IYL5"/>
<reference evidence="1 2" key="1">
    <citation type="journal article" date="2018" name="Science">
        <title>The opium poppy genome and morphinan production.</title>
        <authorList>
            <person name="Guo L."/>
            <person name="Winzer T."/>
            <person name="Yang X."/>
            <person name="Li Y."/>
            <person name="Ning Z."/>
            <person name="He Z."/>
            <person name="Teodor R."/>
            <person name="Lu Y."/>
            <person name="Bowser T.A."/>
            <person name="Graham I.A."/>
            <person name="Ye K."/>
        </authorList>
    </citation>
    <scope>NUCLEOTIDE SEQUENCE [LARGE SCALE GENOMIC DNA]</scope>
    <source>
        <strain evidence="2">cv. HN1</strain>
        <tissue evidence="1">Leaves</tissue>
    </source>
</reference>
<evidence type="ECO:0000313" key="2">
    <source>
        <dbReference type="Proteomes" id="UP000316621"/>
    </source>
</evidence>
<sequence>MEAVRLAMECTRTDPRDRPGFAEITARLGLVAERWPQRAEEEEEEEEEAAFDRERFLRDLGNDGEGTTAYYSVWDLEQGQ</sequence>